<sequence>MIDEFELKKQRIVKGGAERYHQKNKERGKLFVRDRLHLLLDQESFIEDALFAECTDENLPADGVVTGTGRMNGQTVCVMANDSTVKAGSWGVKTVEKIIRIQETAEKLNCPMLYLVDSAGARITDQIAMFPGRRGAGRIFYNQVKLSGRIPQICLLFGPSAAGGAYIPAFCDIVVMVEGNASMYLGSPRMAEMVIGEKVSLEEMGGARMHCSISGCGDILAKTEEEAIQMARDYLTYMPANYTEKPKTKTTKAPRPSDISIQELIPKGQNTPFDMYQLIDLLIDEGSFFEIKKLFAAELITGFGRLDGQPVGLIANQPRVKGGVLFHDSADKAAKFIQLCDAFHIPLLFLADIPGFMIGTKVEQAGIIRHGAKMISAMSEATVPKISVIVRKAYGAGLYAMAGPAFEPDCCLALPSAQIAVMGPEAAVNAVYANKIAALPAEERAAFIQEKRKEYQEDMNIYGLASEMIVDGVIPFDRLRAELCNRLQAYTSKEMTFTKRKHPVYPV</sequence>
<reference evidence="3 4" key="1">
    <citation type="submission" date="2017-06" db="EMBL/GenBank/DDBJ databases">
        <title>Draft Genome Sequence of Bacillus sp Strain 36R Isolated from saline sediment at Atanasia, Sonora, Mexico.</title>
        <authorList>
            <person name="Sanchez Diaz R."/>
            <person name="Quiroz Macias M.E."/>
            <person name="Ibarra Gamez J.C."/>
            <person name="Enciso Ibarra J."/>
            <person name="Gomez Gil B."/>
            <person name="Galaviz Silva L."/>
        </authorList>
    </citation>
    <scope>NUCLEOTIDE SEQUENCE [LARGE SCALE GENOMIC DNA]</scope>
    <source>
        <strain evidence="3 4">36R_ATNSAL</strain>
    </source>
</reference>
<feature type="domain" description="CoA carboxyltransferase C-terminal" evidence="2">
    <location>
        <begin position="256"/>
        <end position="502"/>
    </location>
</feature>
<name>A0A2A5IW68_BACPU</name>
<dbReference type="AlphaFoldDB" id="A0A2A5IW68"/>
<dbReference type="InterPro" id="IPR011762">
    <property type="entry name" value="COA_CT_N"/>
</dbReference>
<dbReference type="EMBL" id="NKHG01000066">
    <property type="protein sequence ID" value="PCK21229.1"/>
    <property type="molecule type" value="Genomic_DNA"/>
</dbReference>
<dbReference type="SUPFAM" id="SSF52096">
    <property type="entry name" value="ClpP/crotonase"/>
    <property type="match status" value="2"/>
</dbReference>
<dbReference type="PROSITE" id="PS50989">
    <property type="entry name" value="COA_CT_CTER"/>
    <property type="match status" value="1"/>
</dbReference>
<dbReference type="Proteomes" id="UP000228754">
    <property type="component" value="Unassembled WGS sequence"/>
</dbReference>
<dbReference type="InterPro" id="IPR045190">
    <property type="entry name" value="MCCB/AccD1-like"/>
</dbReference>
<dbReference type="InterPro" id="IPR034733">
    <property type="entry name" value="AcCoA_carboxyl_beta"/>
</dbReference>
<dbReference type="InterPro" id="IPR029045">
    <property type="entry name" value="ClpP/crotonase-like_dom_sf"/>
</dbReference>
<dbReference type="Pfam" id="PF01039">
    <property type="entry name" value="Carboxyl_trans"/>
    <property type="match status" value="1"/>
</dbReference>
<dbReference type="GO" id="GO:0004485">
    <property type="term" value="F:methylcrotonoyl-CoA carboxylase activity"/>
    <property type="evidence" value="ECO:0007669"/>
    <property type="project" value="TreeGrafter"/>
</dbReference>
<dbReference type="PANTHER" id="PTHR22855:SF13">
    <property type="entry name" value="METHYLCROTONOYL-COA CARBOXYLASE BETA CHAIN, MITOCHONDRIAL"/>
    <property type="match status" value="1"/>
</dbReference>
<dbReference type="PROSITE" id="PS50980">
    <property type="entry name" value="COA_CT_NTER"/>
    <property type="match status" value="1"/>
</dbReference>
<evidence type="ECO:0000259" key="2">
    <source>
        <dbReference type="PROSITE" id="PS50989"/>
    </source>
</evidence>
<feature type="domain" description="CoA carboxyltransferase N-terminal" evidence="1">
    <location>
        <begin position="1"/>
        <end position="250"/>
    </location>
</feature>
<dbReference type="PANTHER" id="PTHR22855">
    <property type="entry name" value="ACETYL, PROPIONYL, PYRUVATE, AND GLUTACONYL CARBOXYLASE-RELATED"/>
    <property type="match status" value="1"/>
</dbReference>
<dbReference type="Gene3D" id="3.90.226.10">
    <property type="entry name" value="2-enoyl-CoA Hydratase, Chain A, domain 1"/>
    <property type="match status" value="2"/>
</dbReference>
<dbReference type="OrthoDB" id="9803706at2"/>
<evidence type="ECO:0000259" key="1">
    <source>
        <dbReference type="PROSITE" id="PS50980"/>
    </source>
</evidence>
<evidence type="ECO:0000313" key="3">
    <source>
        <dbReference type="EMBL" id="PCK21229.1"/>
    </source>
</evidence>
<proteinExistence type="predicted"/>
<protein>
    <submittedName>
        <fullName evidence="3">Carboxylase</fullName>
    </submittedName>
</protein>
<organism evidence="3 4">
    <name type="scientific">Bacillus pumilus</name>
    <name type="common">Bacillus mesentericus</name>
    <dbReference type="NCBI Taxonomy" id="1408"/>
    <lineage>
        <taxon>Bacteria</taxon>
        <taxon>Bacillati</taxon>
        <taxon>Bacillota</taxon>
        <taxon>Bacilli</taxon>
        <taxon>Bacillales</taxon>
        <taxon>Bacillaceae</taxon>
        <taxon>Bacillus</taxon>
    </lineage>
</organism>
<dbReference type="GO" id="GO:0006552">
    <property type="term" value="P:L-leucine catabolic process"/>
    <property type="evidence" value="ECO:0007669"/>
    <property type="project" value="TreeGrafter"/>
</dbReference>
<dbReference type="InterPro" id="IPR011763">
    <property type="entry name" value="COA_CT_C"/>
</dbReference>
<dbReference type="FunFam" id="3.90.226.10:FF:000041">
    <property type="entry name" value="Propionyl-CoA carboxylase subunit beta"/>
    <property type="match status" value="1"/>
</dbReference>
<dbReference type="GO" id="GO:1905202">
    <property type="term" value="C:methylcrotonoyl-CoA carboxylase complex"/>
    <property type="evidence" value="ECO:0007669"/>
    <property type="project" value="TreeGrafter"/>
</dbReference>
<accession>A0A2A5IW68</accession>
<comment type="caution">
    <text evidence="3">The sequence shown here is derived from an EMBL/GenBank/DDBJ whole genome shotgun (WGS) entry which is preliminary data.</text>
</comment>
<evidence type="ECO:0000313" key="4">
    <source>
        <dbReference type="Proteomes" id="UP000228754"/>
    </source>
</evidence>
<gene>
    <name evidence="3" type="ORF">CEY02_09155</name>
</gene>